<dbReference type="EMBL" id="CP022416">
    <property type="protein sequence ID" value="ASM74347.1"/>
    <property type="molecule type" value="Genomic_DNA"/>
</dbReference>
<dbReference type="EMBL" id="CP022416">
    <property type="protein sequence ID" value="ASM74392.1"/>
    <property type="molecule type" value="Genomic_DNA"/>
</dbReference>
<dbReference type="AlphaFoldDB" id="A0A221K669"/>
<gene>
    <name evidence="1" type="ORF">SULPSESMR1_04646</name>
    <name evidence="2" type="ORF">SULPSESMR1_04694</name>
</gene>
<protein>
    <submittedName>
        <fullName evidence="1">Uncharacterized protein</fullName>
    </submittedName>
</protein>
<keyword evidence="1" id="KW-0614">Plasmid</keyword>
<evidence type="ECO:0000313" key="3">
    <source>
        <dbReference type="Proteomes" id="UP000199754"/>
    </source>
</evidence>
<evidence type="ECO:0000313" key="2">
    <source>
        <dbReference type="EMBL" id="ASM74392.1"/>
    </source>
</evidence>
<keyword evidence="3" id="KW-1185">Reference proteome</keyword>
<sequence length="115" mass="13394">MSLHRPFPLSEWEMAVFGTVVQPFMRPMIQARRNLSLGSTIRPQLVRDDPLGNETKTLYQAAQQPFCGPFVPFRLEYFVQHDAMLIDRAPKPIFATRDFHNDFIEMPEITWTILA</sequence>
<accession>A0A221K669</accession>
<reference evidence="1 3" key="1">
    <citation type="submission" date="2017-07" db="EMBL/GenBank/DDBJ databases">
        <title>Genome Sequence of Sulfitobacter pseudonitzschiae Strain SMR1 Isolated from a culture of the Diatom Skeletonema marinoi.</title>
        <authorList>
            <person name="Topel M."/>
            <person name="Pinder M.I.M."/>
            <person name="Johansson O.N."/>
            <person name="Kourtchenko O."/>
            <person name="Godhe A."/>
            <person name="Clarke A.K."/>
        </authorList>
    </citation>
    <scope>NUCLEOTIDE SEQUENCE [LARGE SCALE GENOMIC DNA]</scope>
    <source>
        <strain evidence="1 3">SMR1</strain>
        <plasmid evidence="1 3">pSMR1-1</plasmid>
    </source>
</reference>
<dbReference type="Proteomes" id="UP000199754">
    <property type="component" value="Plasmid pSMR1-1"/>
</dbReference>
<geneLocation type="plasmid" evidence="1 3">
    <name>pSMR1-1</name>
</geneLocation>
<dbReference type="KEGG" id="spse:SULPSESMR1_04694"/>
<dbReference type="KEGG" id="spse:SULPSESMR1_04646"/>
<organism evidence="1 3">
    <name type="scientific">Pseudosulfitobacter pseudonitzschiae</name>
    <dbReference type="NCBI Taxonomy" id="1402135"/>
    <lineage>
        <taxon>Bacteria</taxon>
        <taxon>Pseudomonadati</taxon>
        <taxon>Pseudomonadota</taxon>
        <taxon>Alphaproteobacteria</taxon>
        <taxon>Rhodobacterales</taxon>
        <taxon>Roseobacteraceae</taxon>
        <taxon>Pseudosulfitobacter</taxon>
    </lineage>
</organism>
<proteinExistence type="predicted"/>
<evidence type="ECO:0000313" key="1">
    <source>
        <dbReference type="EMBL" id="ASM74347.1"/>
    </source>
</evidence>
<name>A0A221K669_9RHOB</name>